<comment type="subcellular location">
    <subcellularLocation>
        <location evidence="1">Cell membrane</location>
        <topology evidence="1">Peripheral membrane protein</topology>
    </subcellularLocation>
</comment>
<evidence type="ECO:0000256" key="4">
    <source>
        <dbReference type="ARBA" id="ARBA00022496"/>
    </source>
</evidence>
<organism evidence="11 12">
    <name type="scientific">Paenibacillus segetis</name>
    <dbReference type="NCBI Taxonomy" id="1325360"/>
    <lineage>
        <taxon>Bacteria</taxon>
        <taxon>Bacillati</taxon>
        <taxon>Bacillota</taxon>
        <taxon>Bacilli</taxon>
        <taxon>Bacillales</taxon>
        <taxon>Paenibacillaceae</taxon>
        <taxon>Paenibacillus</taxon>
    </lineage>
</organism>
<evidence type="ECO:0000256" key="1">
    <source>
        <dbReference type="ARBA" id="ARBA00004202"/>
    </source>
</evidence>
<dbReference type="InterPro" id="IPR003593">
    <property type="entry name" value="AAA+_ATPase"/>
</dbReference>
<evidence type="ECO:0000256" key="9">
    <source>
        <dbReference type="ARBA" id="ARBA00023136"/>
    </source>
</evidence>
<name>A0ABQ1Y7Z6_9BACL</name>
<gene>
    <name evidence="11" type="ORF">GCM10008013_08950</name>
</gene>
<keyword evidence="9" id="KW-0472">Membrane</keyword>
<dbReference type="PROSITE" id="PS00211">
    <property type="entry name" value="ABC_TRANSPORTER_1"/>
    <property type="match status" value="1"/>
</dbReference>
<evidence type="ECO:0000256" key="2">
    <source>
        <dbReference type="ARBA" id="ARBA00022448"/>
    </source>
</evidence>
<keyword evidence="4" id="KW-0410">Iron transport</keyword>
<dbReference type="InterPro" id="IPR003439">
    <property type="entry name" value="ABC_transporter-like_ATP-bd"/>
</dbReference>
<keyword evidence="5" id="KW-0547">Nucleotide-binding</keyword>
<keyword evidence="7" id="KW-0408">Iron</keyword>
<accession>A0ABQ1Y7Z6</accession>
<reference evidence="12" key="1">
    <citation type="journal article" date="2019" name="Int. J. Syst. Evol. Microbiol.">
        <title>The Global Catalogue of Microorganisms (GCM) 10K type strain sequencing project: providing services to taxonomists for standard genome sequencing and annotation.</title>
        <authorList>
            <consortium name="The Broad Institute Genomics Platform"/>
            <consortium name="The Broad Institute Genome Sequencing Center for Infectious Disease"/>
            <person name="Wu L."/>
            <person name="Ma J."/>
        </authorList>
    </citation>
    <scope>NUCLEOTIDE SEQUENCE [LARGE SCALE GENOMIC DNA]</scope>
    <source>
        <strain evidence="12">CGMCC 1.12769</strain>
    </source>
</reference>
<dbReference type="InterPro" id="IPR027417">
    <property type="entry name" value="P-loop_NTPase"/>
</dbReference>
<dbReference type="InterPro" id="IPR051535">
    <property type="entry name" value="Siderophore_ABC-ATPase"/>
</dbReference>
<evidence type="ECO:0000256" key="8">
    <source>
        <dbReference type="ARBA" id="ARBA00023065"/>
    </source>
</evidence>
<evidence type="ECO:0000256" key="7">
    <source>
        <dbReference type="ARBA" id="ARBA00023004"/>
    </source>
</evidence>
<keyword evidence="6 11" id="KW-0067">ATP-binding</keyword>
<dbReference type="GO" id="GO:0005524">
    <property type="term" value="F:ATP binding"/>
    <property type="evidence" value="ECO:0007669"/>
    <property type="project" value="UniProtKB-KW"/>
</dbReference>
<keyword evidence="8" id="KW-0406">Ion transport</keyword>
<dbReference type="SUPFAM" id="SSF52540">
    <property type="entry name" value="P-loop containing nucleoside triphosphate hydrolases"/>
    <property type="match status" value="1"/>
</dbReference>
<keyword evidence="2" id="KW-0813">Transport</keyword>
<proteinExistence type="predicted"/>
<dbReference type="PANTHER" id="PTHR42771:SF4">
    <property type="entry name" value="IRON(3+)-HYDROXAMATE IMPORT ATP-BINDING PROTEIN FHUC"/>
    <property type="match status" value="1"/>
</dbReference>
<sequence length="279" mass="31238">MQNVIRMEELSSGYEKNTIFANLNTSIQAGKITTIIGPNGCGKSTLLKTIGRILQQKSGKVYLQEQDMQLLSTKEIAKKLAILSQNPIAPSGLKVEELISYGRYPHRKNVGRLAAKDQEVIQWAMDITHTTAFRARDIEELSGGQRQKVWLAMALAQETSILLLDEPTTYLDMAHQLEVLQIVQALNEDHQCTIVMVLHDINHAARFSHELIAMKEGTIVNQGRPSSIMTKEVMRTVFQIDAKIMQDPETGTPICYSYDVIGERKEKSDGSNKTRTLAL</sequence>
<evidence type="ECO:0000256" key="6">
    <source>
        <dbReference type="ARBA" id="ARBA00022840"/>
    </source>
</evidence>
<evidence type="ECO:0000313" key="11">
    <source>
        <dbReference type="EMBL" id="GGH14992.1"/>
    </source>
</evidence>
<dbReference type="Proteomes" id="UP000659344">
    <property type="component" value="Unassembled WGS sequence"/>
</dbReference>
<evidence type="ECO:0000313" key="12">
    <source>
        <dbReference type="Proteomes" id="UP000659344"/>
    </source>
</evidence>
<dbReference type="PROSITE" id="PS50893">
    <property type="entry name" value="ABC_TRANSPORTER_2"/>
    <property type="match status" value="1"/>
</dbReference>
<dbReference type="Pfam" id="PF00005">
    <property type="entry name" value="ABC_tran"/>
    <property type="match status" value="1"/>
</dbReference>
<dbReference type="PANTHER" id="PTHR42771">
    <property type="entry name" value="IRON(3+)-HYDROXAMATE IMPORT ATP-BINDING PROTEIN FHUC"/>
    <property type="match status" value="1"/>
</dbReference>
<dbReference type="EMBL" id="BMFT01000001">
    <property type="protein sequence ID" value="GGH14992.1"/>
    <property type="molecule type" value="Genomic_DNA"/>
</dbReference>
<keyword evidence="12" id="KW-1185">Reference proteome</keyword>
<comment type="caution">
    <text evidence="11">The sequence shown here is derived from an EMBL/GenBank/DDBJ whole genome shotgun (WGS) entry which is preliminary data.</text>
</comment>
<evidence type="ECO:0000259" key="10">
    <source>
        <dbReference type="PROSITE" id="PS50893"/>
    </source>
</evidence>
<dbReference type="Gene3D" id="3.40.50.300">
    <property type="entry name" value="P-loop containing nucleotide triphosphate hydrolases"/>
    <property type="match status" value="1"/>
</dbReference>
<dbReference type="CDD" id="cd03214">
    <property type="entry name" value="ABC_Iron-Siderophores_B12_Hemin"/>
    <property type="match status" value="1"/>
</dbReference>
<feature type="domain" description="ABC transporter" evidence="10">
    <location>
        <begin position="5"/>
        <end position="241"/>
    </location>
</feature>
<dbReference type="SMART" id="SM00382">
    <property type="entry name" value="AAA"/>
    <property type="match status" value="1"/>
</dbReference>
<protein>
    <submittedName>
        <fullName evidence="11">ABC transporter ATP-binding protein</fullName>
    </submittedName>
</protein>
<dbReference type="RefSeq" id="WP_188536210.1">
    <property type="nucleotide sequence ID" value="NZ_BMFT01000001.1"/>
</dbReference>
<keyword evidence="3" id="KW-1003">Cell membrane</keyword>
<evidence type="ECO:0000256" key="5">
    <source>
        <dbReference type="ARBA" id="ARBA00022741"/>
    </source>
</evidence>
<dbReference type="InterPro" id="IPR017871">
    <property type="entry name" value="ABC_transporter-like_CS"/>
</dbReference>
<evidence type="ECO:0000256" key="3">
    <source>
        <dbReference type="ARBA" id="ARBA00022475"/>
    </source>
</evidence>